<dbReference type="RefSeq" id="WP_203818138.1">
    <property type="nucleotide sequence ID" value="NZ_BAAABP010000058.1"/>
</dbReference>
<reference evidence="2" key="1">
    <citation type="submission" date="2021-01" db="EMBL/GenBank/DDBJ databases">
        <title>Whole genome shotgun sequence of Actinoplanes ferrugineus NBRC 15555.</title>
        <authorList>
            <person name="Komaki H."/>
            <person name="Tamura T."/>
        </authorList>
    </citation>
    <scope>NUCLEOTIDE SEQUENCE</scope>
    <source>
        <strain evidence="2">NBRC 15555</strain>
    </source>
</reference>
<dbReference type="Proteomes" id="UP000598174">
    <property type="component" value="Unassembled WGS sequence"/>
</dbReference>
<dbReference type="EMBL" id="BOMM01000029">
    <property type="protein sequence ID" value="GIE11631.1"/>
    <property type="molecule type" value="Genomic_DNA"/>
</dbReference>
<accession>A0A919J6S3</accession>
<keyword evidence="3" id="KW-1185">Reference proteome</keyword>
<organism evidence="2 3">
    <name type="scientific">Paractinoplanes ferrugineus</name>
    <dbReference type="NCBI Taxonomy" id="113564"/>
    <lineage>
        <taxon>Bacteria</taxon>
        <taxon>Bacillati</taxon>
        <taxon>Actinomycetota</taxon>
        <taxon>Actinomycetes</taxon>
        <taxon>Micromonosporales</taxon>
        <taxon>Micromonosporaceae</taxon>
        <taxon>Paractinoplanes</taxon>
    </lineage>
</organism>
<comment type="caution">
    <text evidence="2">The sequence shown here is derived from an EMBL/GenBank/DDBJ whole genome shotgun (WGS) entry which is preliminary data.</text>
</comment>
<evidence type="ECO:0000313" key="2">
    <source>
        <dbReference type="EMBL" id="GIE11631.1"/>
    </source>
</evidence>
<gene>
    <name evidence="2" type="ORF">Afe05nite_34710</name>
</gene>
<proteinExistence type="predicted"/>
<sequence>MVGNPNHGRLYCRGTASRDFVRQHKVSHPPALYLREDAITDPIDRFLREELTGTTLADNLARVADAQYRAEFANYDVPNEIEKLHLTIADADAKLDRYRATLDACGDPALIAGWISEATATRKAAQARLGLTEVPPQRMSGDQLDTIADAFNDLFRLLRDADPRDKAEPLQPDRPAAHLSPWPRNTDGRGLHPGRSSCL</sequence>
<evidence type="ECO:0000256" key="1">
    <source>
        <dbReference type="SAM" id="MobiDB-lite"/>
    </source>
</evidence>
<dbReference type="AlphaFoldDB" id="A0A919J6S3"/>
<protein>
    <submittedName>
        <fullName evidence="2">Uncharacterized protein</fullName>
    </submittedName>
</protein>
<evidence type="ECO:0000313" key="3">
    <source>
        <dbReference type="Proteomes" id="UP000598174"/>
    </source>
</evidence>
<feature type="region of interest" description="Disordered" evidence="1">
    <location>
        <begin position="163"/>
        <end position="199"/>
    </location>
</feature>
<name>A0A919J6S3_9ACTN</name>